<comment type="caution">
    <text evidence="8">The sequence shown here is derived from an EMBL/GenBank/DDBJ whole genome shotgun (WGS) entry which is preliminary data.</text>
</comment>
<evidence type="ECO:0000313" key="8">
    <source>
        <dbReference type="EMBL" id="KAG0577275.1"/>
    </source>
</evidence>
<dbReference type="PANTHER" id="PTHR12052">
    <property type="entry name" value="THIOREDOXIN-LIKE PROTEN 4A, 4B"/>
    <property type="match status" value="1"/>
</dbReference>
<dbReference type="SMART" id="SM01410">
    <property type="entry name" value="DIM1"/>
    <property type="match status" value="1"/>
</dbReference>
<keyword evidence="3 6" id="KW-0507">mRNA processing</keyword>
<dbReference type="Pfam" id="PF02966">
    <property type="entry name" value="DIM1"/>
    <property type="match status" value="1"/>
</dbReference>
<dbReference type="OrthoDB" id="147752at2759"/>
<dbReference type="SUPFAM" id="SSF52833">
    <property type="entry name" value="Thioredoxin-like"/>
    <property type="match status" value="1"/>
</dbReference>
<evidence type="ECO:0000256" key="2">
    <source>
        <dbReference type="ARBA" id="ARBA00008241"/>
    </source>
</evidence>
<gene>
    <name evidence="8" type="ORF">KC19_5G144100</name>
</gene>
<dbReference type="GO" id="GO:0005682">
    <property type="term" value="C:U5 snRNP"/>
    <property type="evidence" value="ECO:0007669"/>
    <property type="project" value="TreeGrafter"/>
</dbReference>
<evidence type="ECO:0000256" key="7">
    <source>
        <dbReference type="PIRSR" id="PIRSR017199-1"/>
    </source>
</evidence>
<protein>
    <recommendedName>
        <fullName evidence="10">Thioredoxin-like protein 4A</fullName>
    </recommendedName>
</protein>
<dbReference type="AlphaFoldDB" id="A0A8T0I2U7"/>
<dbReference type="GO" id="GO:0000398">
    <property type="term" value="P:mRNA splicing, via spliceosome"/>
    <property type="evidence" value="ECO:0007669"/>
    <property type="project" value="InterPro"/>
</dbReference>
<dbReference type="EMBL" id="CM026425">
    <property type="protein sequence ID" value="KAG0577275.1"/>
    <property type="molecule type" value="Genomic_DNA"/>
</dbReference>
<dbReference type="FunFam" id="3.40.30.10:FF:000004">
    <property type="entry name" value="Spliceosomal protein DIB1"/>
    <property type="match status" value="1"/>
</dbReference>
<dbReference type="Proteomes" id="UP000822688">
    <property type="component" value="Chromosome 5"/>
</dbReference>
<dbReference type="InterPro" id="IPR036249">
    <property type="entry name" value="Thioredoxin-like_sf"/>
</dbReference>
<evidence type="ECO:0000256" key="6">
    <source>
        <dbReference type="PIRNR" id="PIRNR017199"/>
    </source>
</evidence>
<feature type="disulfide bond" evidence="7">
    <location>
        <begin position="38"/>
        <end position="79"/>
    </location>
</feature>
<evidence type="ECO:0000256" key="3">
    <source>
        <dbReference type="ARBA" id="ARBA00022664"/>
    </source>
</evidence>
<reference evidence="8" key="1">
    <citation type="submission" date="2020-06" db="EMBL/GenBank/DDBJ databases">
        <title>WGS assembly of Ceratodon purpureus strain R40.</title>
        <authorList>
            <person name="Carey S.B."/>
            <person name="Jenkins J."/>
            <person name="Shu S."/>
            <person name="Lovell J.T."/>
            <person name="Sreedasyam A."/>
            <person name="Maumus F."/>
            <person name="Tiley G.P."/>
            <person name="Fernandez-Pozo N."/>
            <person name="Barry K."/>
            <person name="Chen C."/>
            <person name="Wang M."/>
            <person name="Lipzen A."/>
            <person name="Daum C."/>
            <person name="Saski C.A."/>
            <person name="Payton A.C."/>
            <person name="Mcbreen J.C."/>
            <person name="Conrad R.E."/>
            <person name="Kollar L.M."/>
            <person name="Olsson S."/>
            <person name="Huttunen S."/>
            <person name="Landis J.B."/>
            <person name="Wickett N.J."/>
            <person name="Johnson M.G."/>
            <person name="Rensing S.A."/>
            <person name="Grimwood J."/>
            <person name="Schmutz J."/>
            <person name="Mcdaniel S.F."/>
        </authorList>
    </citation>
    <scope>NUCLEOTIDE SEQUENCE</scope>
    <source>
        <strain evidence="8">R40</strain>
    </source>
</reference>
<dbReference type="GO" id="GO:0005681">
    <property type="term" value="C:spliceosomal complex"/>
    <property type="evidence" value="ECO:0007669"/>
    <property type="project" value="TreeGrafter"/>
</dbReference>
<sequence length="142" mass="16819">MSYLLRHLHNAFHVDHAIQNEEERVTIIRFGCDSDTSCMEMIEFLMKVPEKITKFAVIYLVDIKEVPDFNVMYELYYPCTVMFFFRNKHIMVDLGISNNNKINWAVKTNEEFIAIIETVYKGAKNRWGLVVSPKDYSTKFIY</sequence>
<comment type="similarity">
    <text evidence="2 6">Belongs to the DIM1 family.</text>
</comment>
<name>A0A8T0I2U7_CERPU</name>
<accession>A0A8T0I2U7</accession>
<dbReference type="CDD" id="cd02954">
    <property type="entry name" value="DIM1"/>
    <property type="match status" value="1"/>
</dbReference>
<evidence type="ECO:0008006" key="10">
    <source>
        <dbReference type="Google" id="ProtNLM"/>
    </source>
</evidence>
<evidence type="ECO:0000256" key="4">
    <source>
        <dbReference type="ARBA" id="ARBA00023187"/>
    </source>
</evidence>
<evidence type="ECO:0000256" key="5">
    <source>
        <dbReference type="ARBA" id="ARBA00023242"/>
    </source>
</evidence>
<keyword evidence="5 6" id="KW-0539">Nucleus</keyword>
<organism evidence="8 9">
    <name type="scientific">Ceratodon purpureus</name>
    <name type="common">Fire moss</name>
    <name type="synonym">Dicranum purpureum</name>
    <dbReference type="NCBI Taxonomy" id="3225"/>
    <lineage>
        <taxon>Eukaryota</taxon>
        <taxon>Viridiplantae</taxon>
        <taxon>Streptophyta</taxon>
        <taxon>Embryophyta</taxon>
        <taxon>Bryophyta</taxon>
        <taxon>Bryophytina</taxon>
        <taxon>Bryopsida</taxon>
        <taxon>Dicranidae</taxon>
        <taxon>Pseudoditrichales</taxon>
        <taxon>Ditrichaceae</taxon>
        <taxon>Ceratodon</taxon>
    </lineage>
</organism>
<evidence type="ECO:0000256" key="1">
    <source>
        <dbReference type="ARBA" id="ARBA00004123"/>
    </source>
</evidence>
<dbReference type="GO" id="GO:0046540">
    <property type="term" value="C:U4/U6 x U5 tri-snRNP complex"/>
    <property type="evidence" value="ECO:0007669"/>
    <property type="project" value="UniProtKB-UniRule"/>
</dbReference>
<dbReference type="InterPro" id="IPR004123">
    <property type="entry name" value="Dim1"/>
</dbReference>
<comment type="subcellular location">
    <subcellularLocation>
        <location evidence="1 6">Nucleus</location>
    </subcellularLocation>
</comment>
<dbReference type="Gene3D" id="3.40.30.10">
    <property type="entry name" value="Glutaredoxin"/>
    <property type="match status" value="1"/>
</dbReference>
<keyword evidence="9" id="KW-1185">Reference proteome</keyword>
<keyword evidence="4 6" id="KW-0508">mRNA splicing</keyword>
<evidence type="ECO:0000313" key="9">
    <source>
        <dbReference type="Proteomes" id="UP000822688"/>
    </source>
</evidence>
<proteinExistence type="inferred from homology"/>
<dbReference type="PIRSF" id="PIRSF017199">
    <property type="entry name" value="mRNA_splic_U5"/>
    <property type="match status" value="1"/>
</dbReference>
<dbReference type="PANTHER" id="PTHR12052:SF5">
    <property type="entry name" value="THIOREDOXIN-LIKE PROTEIN 4A"/>
    <property type="match status" value="1"/>
</dbReference>